<organism evidence="2">
    <name type="scientific">Arundo donax</name>
    <name type="common">Giant reed</name>
    <name type="synonym">Donax arundinaceus</name>
    <dbReference type="NCBI Taxonomy" id="35708"/>
    <lineage>
        <taxon>Eukaryota</taxon>
        <taxon>Viridiplantae</taxon>
        <taxon>Streptophyta</taxon>
        <taxon>Embryophyta</taxon>
        <taxon>Tracheophyta</taxon>
        <taxon>Spermatophyta</taxon>
        <taxon>Magnoliopsida</taxon>
        <taxon>Liliopsida</taxon>
        <taxon>Poales</taxon>
        <taxon>Poaceae</taxon>
        <taxon>PACMAD clade</taxon>
        <taxon>Arundinoideae</taxon>
        <taxon>Arundineae</taxon>
        <taxon>Arundo</taxon>
    </lineage>
</organism>
<keyword evidence="1" id="KW-0732">Signal</keyword>
<feature type="chain" id="PRO_5002045285" evidence="1">
    <location>
        <begin position="17"/>
        <end position="76"/>
    </location>
</feature>
<dbReference type="AlphaFoldDB" id="A0A0A9HEW7"/>
<accession>A0A0A9HEW7</accession>
<dbReference type="EMBL" id="GBRH01164505">
    <property type="protein sequence ID" value="JAE33391.1"/>
    <property type="molecule type" value="Transcribed_RNA"/>
</dbReference>
<evidence type="ECO:0000256" key="1">
    <source>
        <dbReference type="SAM" id="SignalP"/>
    </source>
</evidence>
<evidence type="ECO:0000313" key="2">
    <source>
        <dbReference type="EMBL" id="JAE33391.1"/>
    </source>
</evidence>
<proteinExistence type="predicted"/>
<reference evidence="2" key="1">
    <citation type="submission" date="2014-09" db="EMBL/GenBank/DDBJ databases">
        <authorList>
            <person name="Magalhaes I.L.F."/>
            <person name="Oliveira U."/>
            <person name="Santos F.R."/>
            <person name="Vidigal T.H.D.A."/>
            <person name="Brescovit A.D."/>
            <person name="Santos A.J."/>
        </authorList>
    </citation>
    <scope>NUCLEOTIDE SEQUENCE</scope>
    <source>
        <tissue evidence="2">Shoot tissue taken approximately 20 cm above the soil surface</tissue>
    </source>
</reference>
<feature type="signal peptide" evidence="1">
    <location>
        <begin position="1"/>
        <end position="16"/>
    </location>
</feature>
<sequence>MLYLIISFLWLKKISCNFRIFWIELQASTTNWNGNTDRGLLQRQYWLEDVWVAMPIDVAVLVRLLKMKRQDVILLL</sequence>
<name>A0A0A9HEW7_ARUDO</name>
<protein>
    <submittedName>
        <fullName evidence="2">Uncharacterized protein</fullName>
    </submittedName>
</protein>
<reference evidence="2" key="2">
    <citation type="journal article" date="2015" name="Data Brief">
        <title>Shoot transcriptome of the giant reed, Arundo donax.</title>
        <authorList>
            <person name="Barrero R.A."/>
            <person name="Guerrero F.D."/>
            <person name="Moolhuijzen P."/>
            <person name="Goolsby J.A."/>
            <person name="Tidwell J."/>
            <person name="Bellgard S.E."/>
            <person name="Bellgard M.I."/>
        </authorList>
    </citation>
    <scope>NUCLEOTIDE SEQUENCE</scope>
    <source>
        <tissue evidence="2">Shoot tissue taken approximately 20 cm above the soil surface</tissue>
    </source>
</reference>